<sequence length="335" mass="38449">MTTGTNNPTLTGTGAWRCRPSDFGEHLELTADQNAALSARWEQARSDLGLLDDVMADVLRQTAEFGGTSREPEHRLKALQAFRVRSAGQLASRVPLGKITERVVDLNRYTLTFREEHLTEGVERAYALLREKGFELVPGSERDTWADPLHKALHTAWQWGDEGSPRKFEIQFHTPGSYWARSKNHDDYVRYRSSRYRRIGADGRDLPSRQEERAVVLQSERYHGIPVRDLESEVPPERKPEPPGADEAVRFWALYTNDHAWSRGRLPRTVFRRRRTPEHQDDTEFSPHGFWSVSRAMSRSRDARDDDPPHLVEISAEDAERLLQELRGLTGATGW</sequence>
<protein>
    <submittedName>
        <fullName evidence="1">Uncharacterized protein</fullName>
    </submittedName>
</protein>
<proteinExistence type="predicted"/>
<gene>
    <name evidence="1" type="ORF">FHS38_003665</name>
</gene>
<evidence type="ECO:0000313" key="1">
    <source>
        <dbReference type="EMBL" id="MBB4887611.1"/>
    </source>
</evidence>
<dbReference type="EMBL" id="JACHJG010000007">
    <property type="protein sequence ID" value="MBB4887611.1"/>
    <property type="molecule type" value="Genomic_DNA"/>
</dbReference>
<organism evidence="1 2">
    <name type="scientific">Streptomyces netropsis</name>
    <name type="common">Streptoverticillium netropsis</name>
    <dbReference type="NCBI Taxonomy" id="55404"/>
    <lineage>
        <taxon>Bacteria</taxon>
        <taxon>Bacillati</taxon>
        <taxon>Actinomycetota</taxon>
        <taxon>Actinomycetes</taxon>
        <taxon>Kitasatosporales</taxon>
        <taxon>Streptomycetaceae</taxon>
        <taxon>Streptomyces</taxon>
    </lineage>
</organism>
<name>A0A7W7LDH7_STRNE</name>
<dbReference type="AlphaFoldDB" id="A0A7W7LDH7"/>
<reference evidence="1 2" key="1">
    <citation type="submission" date="2020-08" db="EMBL/GenBank/DDBJ databases">
        <title>Genomic Encyclopedia of Type Strains, Phase III (KMG-III): the genomes of soil and plant-associated and newly described type strains.</title>
        <authorList>
            <person name="Whitman W."/>
        </authorList>
    </citation>
    <scope>NUCLEOTIDE SEQUENCE [LARGE SCALE GENOMIC DNA]</scope>
    <source>
        <strain evidence="1 2">CECT 3265</strain>
    </source>
</reference>
<accession>A0A7W7LDH7</accession>
<keyword evidence="2" id="KW-1185">Reference proteome</keyword>
<dbReference type="RefSeq" id="WP_184734611.1">
    <property type="nucleotide sequence ID" value="NZ_BMRW01000009.1"/>
</dbReference>
<dbReference type="Proteomes" id="UP000556436">
    <property type="component" value="Unassembled WGS sequence"/>
</dbReference>
<comment type="caution">
    <text evidence="1">The sequence shown here is derived from an EMBL/GenBank/DDBJ whole genome shotgun (WGS) entry which is preliminary data.</text>
</comment>
<evidence type="ECO:0000313" key="2">
    <source>
        <dbReference type="Proteomes" id="UP000556436"/>
    </source>
</evidence>